<name>A0AAD5DEK2_9CHLO</name>
<dbReference type="Proteomes" id="UP001205105">
    <property type="component" value="Unassembled WGS sequence"/>
</dbReference>
<dbReference type="NCBIfam" id="TIGR01030">
    <property type="entry name" value="rpmH_bact"/>
    <property type="match status" value="1"/>
</dbReference>
<dbReference type="GO" id="GO:0006412">
    <property type="term" value="P:translation"/>
    <property type="evidence" value="ECO:0007669"/>
    <property type="project" value="InterPro"/>
</dbReference>
<protein>
    <recommendedName>
        <fullName evidence="4">Large ribosomal subunit protein bL34m</fullName>
    </recommendedName>
</protein>
<evidence type="ECO:0000313" key="5">
    <source>
        <dbReference type="EMBL" id="KAI7836627.1"/>
    </source>
</evidence>
<dbReference type="PANTHER" id="PTHR14503">
    <property type="entry name" value="MITOCHONDRIAL RIBOSOMAL PROTEIN 34 FAMILY MEMBER"/>
    <property type="match status" value="1"/>
</dbReference>
<reference evidence="5" key="1">
    <citation type="submission" date="2020-11" db="EMBL/GenBank/DDBJ databases">
        <title>Chlorella ohadii genome sequencing and assembly.</title>
        <authorList>
            <person name="Murik O."/>
            <person name="Treves H."/>
            <person name="Kedem I."/>
            <person name="Shotland Y."/>
            <person name="Kaplan A."/>
        </authorList>
    </citation>
    <scope>NUCLEOTIDE SEQUENCE</scope>
    <source>
        <strain evidence="5">1</strain>
    </source>
</reference>
<keyword evidence="6" id="KW-1185">Reference proteome</keyword>
<dbReference type="PANTHER" id="PTHR14503:SF4">
    <property type="entry name" value="LARGE RIBOSOMAL SUBUNIT PROTEIN BL34M"/>
    <property type="match status" value="1"/>
</dbReference>
<gene>
    <name evidence="5" type="ORF">COHA_009512</name>
</gene>
<dbReference type="HAMAP" id="MF_00391">
    <property type="entry name" value="Ribosomal_bL34"/>
    <property type="match status" value="1"/>
</dbReference>
<dbReference type="PROSITE" id="PS00784">
    <property type="entry name" value="RIBOSOMAL_L34"/>
    <property type="match status" value="1"/>
</dbReference>
<accession>A0AAD5DEK2</accession>
<comment type="caution">
    <text evidence="5">The sequence shown here is derived from an EMBL/GenBank/DDBJ whole genome shotgun (WGS) entry which is preliminary data.</text>
</comment>
<evidence type="ECO:0000256" key="4">
    <source>
        <dbReference type="ARBA" id="ARBA00035274"/>
    </source>
</evidence>
<evidence type="ECO:0000256" key="3">
    <source>
        <dbReference type="ARBA" id="ARBA00023274"/>
    </source>
</evidence>
<evidence type="ECO:0000256" key="1">
    <source>
        <dbReference type="ARBA" id="ARBA00010111"/>
    </source>
</evidence>
<comment type="similarity">
    <text evidence="1">Belongs to the bacterial ribosomal protein bL34 family.</text>
</comment>
<proteinExistence type="inferred from homology"/>
<dbReference type="AlphaFoldDB" id="A0AAD5DEK2"/>
<keyword evidence="3" id="KW-0687">Ribonucleoprotein</keyword>
<evidence type="ECO:0000313" key="6">
    <source>
        <dbReference type="Proteomes" id="UP001205105"/>
    </source>
</evidence>
<dbReference type="GO" id="GO:0003735">
    <property type="term" value="F:structural constituent of ribosome"/>
    <property type="evidence" value="ECO:0007669"/>
    <property type="project" value="InterPro"/>
</dbReference>
<dbReference type="GO" id="GO:0005840">
    <property type="term" value="C:ribosome"/>
    <property type="evidence" value="ECO:0007669"/>
    <property type="project" value="UniProtKB-KW"/>
</dbReference>
<dbReference type="Pfam" id="PF00468">
    <property type="entry name" value="Ribosomal_L34"/>
    <property type="match status" value="1"/>
</dbReference>
<evidence type="ECO:0000256" key="2">
    <source>
        <dbReference type="ARBA" id="ARBA00022980"/>
    </source>
</evidence>
<dbReference type="Gene3D" id="1.10.287.3980">
    <property type="match status" value="1"/>
</dbReference>
<dbReference type="FunFam" id="1.10.287.3980:FF:000001">
    <property type="entry name" value="Mitochondrial ribosomal protein L34"/>
    <property type="match status" value="1"/>
</dbReference>
<sequence length="159" mass="16701">MLPSLRQASRLLASPAASPAALCRVFSSQAGALGSLLQQTMSLWSGLQQPAAAAGSAAAQLAAPLPPHVGLLPPAAQAALLRPQPAPALLPELAEILGGLEAPAGGAGPVPWLAHTKRTYQPSLIIRKRRHGFLERMATKNGRRVLRRRLLKGRRRVSA</sequence>
<keyword evidence="2" id="KW-0689">Ribosomal protein</keyword>
<dbReference type="InterPro" id="IPR000271">
    <property type="entry name" value="Ribosomal_bL34"/>
</dbReference>
<dbReference type="GO" id="GO:1990904">
    <property type="term" value="C:ribonucleoprotein complex"/>
    <property type="evidence" value="ECO:0007669"/>
    <property type="project" value="UniProtKB-KW"/>
</dbReference>
<dbReference type="InterPro" id="IPR020939">
    <property type="entry name" value="Ribosomal_bL34_CS"/>
</dbReference>
<dbReference type="EMBL" id="JADXDR010000180">
    <property type="protein sequence ID" value="KAI7836627.1"/>
    <property type="molecule type" value="Genomic_DNA"/>
</dbReference>
<organism evidence="5 6">
    <name type="scientific">Chlorella ohadii</name>
    <dbReference type="NCBI Taxonomy" id="2649997"/>
    <lineage>
        <taxon>Eukaryota</taxon>
        <taxon>Viridiplantae</taxon>
        <taxon>Chlorophyta</taxon>
        <taxon>core chlorophytes</taxon>
        <taxon>Trebouxiophyceae</taxon>
        <taxon>Chlorellales</taxon>
        <taxon>Chlorellaceae</taxon>
        <taxon>Chlorella clade</taxon>
        <taxon>Chlorella</taxon>
    </lineage>
</organism>